<evidence type="ECO:0000256" key="1">
    <source>
        <dbReference type="SAM" id="MobiDB-lite"/>
    </source>
</evidence>
<feature type="region of interest" description="Disordered" evidence="1">
    <location>
        <begin position="1"/>
        <end position="24"/>
    </location>
</feature>
<dbReference type="InterPro" id="IPR016024">
    <property type="entry name" value="ARM-type_fold"/>
</dbReference>
<evidence type="ECO:0000313" key="3">
    <source>
        <dbReference type="Proteomes" id="UP000887577"/>
    </source>
</evidence>
<dbReference type="GO" id="GO:0032040">
    <property type="term" value="C:small-subunit processome"/>
    <property type="evidence" value="ECO:0007669"/>
    <property type="project" value="TreeGrafter"/>
</dbReference>
<feature type="compositionally biased region" description="Acidic residues" evidence="1">
    <location>
        <begin position="1"/>
        <end position="11"/>
    </location>
</feature>
<accession>A0A914YHQ1</accession>
<dbReference type="PANTHER" id="PTHR17695:SF11">
    <property type="entry name" value="SMALL SUBUNIT PROCESSOME COMPONENT 20 HOMOLOG"/>
    <property type="match status" value="1"/>
</dbReference>
<dbReference type="InterPro" id="IPR011430">
    <property type="entry name" value="UTP20_N"/>
</dbReference>
<reference evidence="4" key="1">
    <citation type="submission" date="2022-11" db="UniProtKB">
        <authorList>
            <consortium name="WormBaseParasite"/>
        </authorList>
    </citation>
    <scope>IDENTIFICATION</scope>
</reference>
<sequence length="253" mass="29385">MEEGSEDEIEQDNSTVIENTAPQDAPRNIRRKKAIDALKTLLETFARFSNPKNIKRESELKDIYNELLKCDQDTLRTAAFYCIVAYRYSFLAPYVDYFAKLLDSKQFREGLVLFSISDENSVVQSGHREELIPYLLKILYGSLSSYVMVRAVARRNAVLTYLRGFQPNELQLFFEIMFGPLLDYIKINEFSTDLEQLCESIVTNYDSSNTLSPKKLKRLVYFIIILHKKPVINILENSKCTVILKTRQNFTEN</sequence>
<dbReference type="InterPro" id="IPR052575">
    <property type="entry name" value="SSU_processome_comp_20"/>
</dbReference>
<dbReference type="SUPFAM" id="SSF48371">
    <property type="entry name" value="ARM repeat"/>
    <property type="match status" value="1"/>
</dbReference>
<keyword evidence="3" id="KW-1185">Reference proteome</keyword>
<evidence type="ECO:0000259" key="2">
    <source>
        <dbReference type="Pfam" id="PF07539"/>
    </source>
</evidence>
<feature type="domain" description="U3 small nucleolar RNA-associated protein 20 N-terminal" evidence="2">
    <location>
        <begin position="37"/>
        <end position="222"/>
    </location>
</feature>
<protein>
    <submittedName>
        <fullName evidence="4">U3 small nucleolar RNA-associated protein 20 N-terminal domain-containing protein</fullName>
    </submittedName>
</protein>
<name>A0A914YHQ1_9BILA</name>
<dbReference type="Pfam" id="PF07539">
    <property type="entry name" value="UTP20_N"/>
    <property type="match status" value="1"/>
</dbReference>
<proteinExistence type="predicted"/>
<dbReference type="Proteomes" id="UP000887577">
    <property type="component" value="Unplaced"/>
</dbReference>
<dbReference type="GO" id="GO:0030686">
    <property type="term" value="C:90S preribosome"/>
    <property type="evidence" value="ECO:0007669"/>
    <property type="project" value="TreeGrafter"/>
</dbReference>
<dbReference type="AlphaFoldDB" id="A0A914YHQ1"/>
<feature type="compositionally biased region" description="Polar residues" evidence="1">
    <location>
        <begin position="12"/>
        <end position="22"/>
    </location>
</feature>
<evidence type="ECO:0000313" key="4">
    <source>
        <dbReference type="WBParaSite" id="PSU_v2.g19858.t1"/>
    </source>
</evidence>
<organism evidence="3 4">
    <name type="scientific">Panagrolaimus superbus</name>
    <dbReference type="NCBI Taxonomy" id="310955"/>
    <lineage>
        <taxon>Eukaryota</taxon>
        <taxon>Metazoa</taxon>
        <taxon>Ecdysozoa</taxon>
        <taxon>Nematoda</taxon>
        <taxon>Chromadorea</taxon>
        <taxon>Rhabditida</taxon>
        <taxon>Tylenchina</taxon>
        <taxon>Panagrolaimomorpha</taxon>
        <taxon>Panagrolaimoidea</taxon>
        <taxon>Panagrolaimidae</taxon>
        <taxon>Panagrolaimus</taxon>
    </lineage>
</organism>
<dbReference type="WBParaSite" id="PSU_v2.g19858.t1">
    <property type="protein sequence ID" value="PSU_v2.g19858.t1"/>
    <property type="gene ID" value="PSU_v2.g19858"/>
</dbReference>
<dbReference type="PANTHER" id="PTHR17695">
    <property type="entry name" value="SMALL SUBUNIT PROCESSOME COMPONENT 20 HOMOLOG"/>
    <property type="match status" value="1"/>
</dbReference>